<dbReference type="PANTHER" id="PTHR24305:SF166">
    <property type="entry name" value="CYTOCHROME P450 12A4, MITOCHONDRIAL-RELATED"/>
    <property type="match status" value="1"/>
</dbReference>
<comment type="caution">
    <text evidence="7">The sequence shown here is derived from an EMBL/GenBank/DDBJ whole genome shotgun (WGS) entry which is preliminary data.</text>
</comment>
<organism evidence="7 8">
    <name type="scientific">Cercophora newfieldiana</name>
    <dbReference type="NCBI Taxonomy" id="92897"/>
    <lineage>
        <taxon>Eukaryota</taxon>
        <taxon>Fungi</taxon>
        <taxon>Dikarya</taxon>
        <taxon>Ascomycota</taxon>
        <taxon>Pezizomycotina</taxon>
        <taxon>Sordariomycetes</taxon>
        <taxon>Sordariomycetidae</taxon>
        <taxon>Sordariales</taxon>
        <taxon>Lasiosphaeriaceae</taxon>
        <taxon>Cercophora</taxon>
    </lineage>
</organism>
<keyword evidence="2 5" id="KW-0349">Heme</keyword>
<proteinExistence type="inferred from homology"/>
<evidence type="ECO:0000256" key="1">
    <source>
        <dbReference type="ARBA" id="ARBA00010617"/>
    </source>
</evidence>
<dbReference type="PANTHER" id="PTHR24305">
    <property type="entry name" value="CYTOCHROME P450"/>
    <property type="match status" value="1"/>
</dbReference>
<dbReference type="Gene3D" id="1.10.630.10">
    <property type="entry name" value="Cytochrome P450"/>
    <property type="match status" value="1"/>
</dbReference>
<dbReference type="Pfam" id="PF00067">
    <property type="entry name" value="p450"/>
    <property type="match status" value="2"/>
</dbReference>
<dbReference type="PRINTS" id="PR00385">
    <property type="entry name" value="P450"/>
</dbReference>
<keyword evidence="6" id="KW-0472">Membrane</keyword>
<dbReference type="SUPFAM" id="SSF48264">
    <property type="entry name" value="Cytochrome P450"/>
    <property type="match status" value="1"/>
</dbReference>
<dbReference type="Proteomes" id="UP001174936">
    <property type="component" value="Unassembled WGS sequence"/>
</dbReference>
<evidence type="ECO:0000313" key="8">
    <source>
        <dbReference type="Proteomes" id="UP001174936"/>
    </source>
</evidence>
<accession>A0AA39XXZ6</accession>
<name>A0AA39XXZ6_9PEZI</name>
<keyword evidence="6" id="KW-0812">Transmembrane</keyword>
<comment type="cofactor">
    <cofactor evidence="5">
        <name>heme</name>
        <dbReference type="ChEBI" id="CHEBI:30413"/>
    </cofactor>
</comment>
<evidence type="ECO:0000313" key="7">
    <source>
        <dbReference type="EMBL" id="KAK0641830.1"/>
    </source>
</evidence>
<keyword evidence="8" id="KW-1185">Reference proteome</keyword>
<keyword evidence="3 5" id="KW-0479">Metal-binding</keyword>
<dbReference type="PRINTS" id="PR00463">
    <property type="entry name" value="EP450I"/>
</dbReference>
<comment type="similarity">
    <text evidence="1">Belongs to the cytochrome P450 family.</text>
</comment>
<feature type="transmembrane region" description="Helical" evidence="6">
    <location>
        <begin position="21"/>
        <end position="42"/>
    </location>
</feature>
<dbReference type="InterPro" id="IPR036396">
    <property type="entry name" value="Cyt_P450_sf"/>
</dbReference>
<dbReference type="GO" id="GO:0016705">
    <property type="term" value="F:oxidoreductase activity, acting on paired donors, with incorporation or reduction of molecular oxygen"/>
    <property type="evidence" value="ECO:0007669"/>
    <property type="project" value="InterPro"/>
</dbReference>
<evidence type="ECO:0000256" key="6">
    <source>
        <dbReference type="SAM" id="Phobius"/>
    </source>
</evidence>
<gene>
    <name evidence="7" type="ORF">B0T16DRAFT_335140</name>
</gene>
<keyword evidence="4 5" id="KW-0408">Iron</keyword>
<dbReference type="InterPro" id="IPR050121">
    <property type="entry name" value="Cytochrome_P450_monoxygenase"/>
</dbReference>
<dbReference type="InterPro" id="IPR001128">
    <property type="entry name" value="Cyt_P450"/>
</dbReference>
<keyword evidence="6" id="KW-1133">Transmembrane helix</keyword>
<dbReference type="GO" id="GO:0005506">
    <property type="term" value="F:iron ion binding"/>
    <property type="evidence" value="ECO:0007669"/>
    <property type="project" value="InterPro"/>
</dbReference>
<evidence type="ECO:0000256" key="4">
    <source>
        <dbReference type="ARBA" id="ARBA00023004"/>
    </source>
</evidence>
<dbReference type="EMBL" id="JAULSV010000006">
    <property type="protein sequence ID" value="KAK0641830.1"/>
    <property type="molecule type" value="Genomic_DNA"/>
</dbReference>
<protein>
    <submittedName>
        <fullName evidence="7">Cytochrome P450</fullName>
    </submittedName>
</protein>
<evidence type="ECO:0000256" key="3">
    <source>
        <dbReference type="ARBA" id="ARBA00022723"/>
    </source>
</evidence>
<dbReference type="InterPro" id="IPR002401">
    <property type="entry name" value="Cyt_P450_E_grp-I"/>
</dbReference>
<dbReference type="AlphaFoldDB" id="A0AA39XXZ6"/>
<dbReference type="GO" id="GO:0004497">
    <property type="term" value="F:monooxygenase activity"/>
    <property type="evidence" value="ECO:0007669"/>
    <property type="project" value="InterPro"/>
</dbReference>
<evidence type="ECO:0000256" key="2">
    <source>
        <dbReference type="ARBA" id="ARBA00022617"/>
    </source>
</evidence>
<evidence type="ECO:0000256" key="5">
    <source>
        <dbReference type="PIRSR" id="PIRSR602401-1"/>
    </source>
</evidence>
<feature type="binding site" description="axial binding residue" evidence="5">
    <location>
        <position position="547"/>
    </location>
    <ligand>
        <name>heme</name>
        <dbReference type="ChEBI" id="CHEBI:30413"/>
    </ligand>
    <ligandPart>
        <name>Fe</name>
        <dbReference type="ChEBI" id="CHEBI:18248"/>
    </ligandPart>
</feature>
<dbReference type="GO" id="GO:0020037">
    <property type="term" value="F:heme binding"/>
    <property type="evidence" value="ECO:0007669"/>
    <property type="project" value="InterPro"/>
</dbReference>
<sequence>MAISSTVNSLHWGSLPFRDPVAVAAFYGFHFLAFLLAVWGIFSCTSLWTFRSTYHTPLPGIPYNRDAATRLMGDLTEMKEWMAKGRMRYWFLELAGRHGSAISQVFLGPFAKPAIVVSDYREVKDILSHRDAVDFKRGLKTSVFAGILPHSFAALETYDPGFKANRELMRDLMRPSTLSSLNAPHINRIAQDVVYIWRLKSRTSGPDSWFDVSKQIFYFCFDTIFTAALGLDEQDGVIKSERNTLDHMTRPLSETEAIGKPPDIPIELQGSDAADKVLALGVVAKALANSFYVPWPRLYHKLNKLRPSVRRSWRTLQDHISSSIAKINPDTTPTVALEYLIQRERTAAAREGRQPLIHDPRIRDNLYGYILAGHDTTAGALIWCVRQLLAHPDWQRKIRTDLHATYPYAHREGRLPTVTELTTDHCAVLDAFIEEVMRLTAPVITVMVATKCDTQILGHHIPKNTQVFCNLSGASINMPSARVVESSRSETSKAYKSYTKKENWDDDEPELFKPERWLVPVDGGGGKMRFDGAAGPMLGFSAGNRGCWGKRLAYLEMRMFLSIVIWELELEEVEEFKGRWETYESLVTAPRECVVRVKDACGWDAQV</sequence>
<reference evidence="7" key="1">
    <citation type="submission" date="2023-06" db="EMBL/GenBank/DDBJ databases">
        <title>Genome-scale phylogeny and comparative genomics of the fungal order Sordariales.</title>
        <authorList>
            <consortium name="Lawrence Berkeley National Laboratory"/>
            <person name="Hensen N."/>
            <person name="Bonometti L."/>
            <person name="Westerberg I."/>
            <person name="Brannstrom I.O."/>
            <person name="Guillou S."/>
            <person name="Cros-Aarteil S."/>
            <person name="Calhoun S."/>
            <person name="Haridas S."/>
            <person name="Kuo A."/>
            <person name="Mondo S."/>
            <person name="Pangilinan J."/>
            <person name="Riley R."/>
            <person name="Labutti K."/>
            <person name="Andreopoulos B."/>
            <person name="Lipzen A."/>
            <person name="Chen C."/>
            <person name="Yanf M."/>
            <person name="Daum C."/>
            <person name="Ng V."/>
            <person name="Clum A."/>
            <person name="Steindorff A."/>
            <person name="Ohm R."/>
            <person name="Martin F."/>
            <person name="Silar P."/>
            <person name="Natvig D."/>
            <person name="Lalanne C."/>
            <person name="Gautier V."/>
            <person name="Ament-Velasquez S.L."/>
            <person name="Kruys A."/>
            <person name="Hutchinson M.I."/>
            <person name="Powell A.J."/>
            <person name="Barry K."/>
            <person name="Miller A.N."/>
            <person name="Grigoriev I.V."/>
            <person name="Debuchy R."/>
            <person name="Gladieux P."/>
            <person name="Thoren M.H."/>
            <person name="Johannesson H."/>
        </authorList>
    </citation>
    <scope>NUCLEOTIDE SEQUENCE</scope>
    <source>
        <strain evidence="7">SMH2532-1</strain>
    </source>
</reference>